<dbReference type="Proteomes" id="UP000066624">
    <property type="component" value="Chromosome"/>
</dbReference>
<gene>
    <name evidence="1" type="ORF">WM2015_466</name>
</gene>
<dbReference type="KEGG" id="wma:WM2015_466"/>
<dbReference type="InterPro" id="IPR007459">
    <property type="entry name" value="DNA_pol3_chi"/>
</dbReference>
<dbReference type="EMBL" id="CP012154">
    <property type="protein sequence ID" value="AKS40848.1"/>
    <property type="molecule type" value="Genomic_DNA"/>
</dbReference>
<proteinExistence type="predicted"/>
<dbReference type="AlphaFoldDB" id="A0A0K0XT34"/>
<evidence type="ECO:0000313" key="2">
    <source>
        <dbReference type="Proteomes" id="UP000066624"/>
    </source>
</evidence>
<accession>A0A0K0XT34</accession>
<sequence>MRVDFYELSGRFDDPLFVACVLVGRAWPKAASVAIVAPAAQLKTLDERLWQEPEGRFLPHGIDQAEAPIQLSERAPEQAEVLINLDPASPLPTGRFERVLELVPSDEQTRALLRQRWMDWKQRGAEVNHHVLK</sequence>
<dbReference type="PANTHER" id="PTHR38767">
    <property type="entry name" value="DNA POLYMERASE III SUBUNIT CHI"/>
    <property type="match status" value="1"/>
</dbReference>
<reference evidence="1 2" key="1">
    <citation type="submission" date="2015-07" db="EMBL/GenBank/DDBJ databases">
        <authorList>
            <person name="Noorani M."/>
        </authorList>
    </citation>
    <scope>NUCLEOTIDE SEQUENCE [LARGE SCALE GENOMIC DNA]</scope>
    <source>
        <strain evidence="1 2">KCTC 42284</strain>
    </source>
</reference>
<dbReference type="GO" id="GO:0003677">
    <property type="term" value="F:DNA binding"/>
    <property type="evidence" value="ECO:0007669"/>
    <property type="project" value="InterPro"/>
</dbReference>
<dbReference type="GO" id="GO:0006260">
    <property type="term" value="P:DNA replication"/>
    <property type="evidence" value="ECO:0007669"/>
    <property type="project" value="InterPro"/>
</dbReference>
<dbReference type="SUPFAM" id="SSF102400">
    <property type="entry name" value="DNA polymerase III chi subunit"/>
    <property type="match status" value="1"/>
</dbReference>
<dbReference type="Gene3D" id="3.40.50.10110">
    <property type="entry name" value="DNA polymerase III subunit chi"/>
    <property type="match status" value="1"/>
</dbReference>
<organism evidence="1 2">
    <name type="scientific">Wenzhouxiangella marina</name>
    <dbReference type="NCBI Taxonomy" id="1579979"/>
    <lineage>
        <taxon>Bacteria</taxon>
        <taxon>Pseudomonadati</taxon>
        <taxon>Pseudomonadota</taxon>
        <taxon>Gammaproteobacteria</taxon>
        <taxon>Chromatiales</taxon>
        <taxon>Wenzhouxiangellaceae</taxon>
        <taxon>Wenzhouxiangella</taxon>
    </lineage>
</organism>
<dbReference type="PANTHER" id="PTHR38767:SF1">
    <property type="entry name" value="DNA POLYMERASE III SUBUNIT CHI"/>
    <property type="match status" value="1"/>
</dbReference>
<keyword evidence="2" id="KW-1185">Reference proteome</keyword>
<dbReference type="GO" id="GO:0032298">
    <property type="term" value="P:positive regulation of DNA-templated DNA replication initiation"/>
    <property type="evidence" value="ECO:0007669"/>
    <property type="project" value="TreeGrafter"/>
</dbReference>
<evidence type="ECO:0000313" key="1">
    <source>
        <dbReference type="EMBL" id="AKS40848.1"/>
    </source>
</evidence>
<dbReference type="OrthoDB" id="5297568at2"/>
<dbReference type="InterPro" id="IPR036768">
    <property type="entry name" value="PolIII_chi_sf"/>
</dbReference>
<dbReference type="STRING" id="1579979.WM2015_466"/>
<dbReference type="RefSeq" id="WP_049724524.1">
    <property type="nucleotide sequence ID" value="NZ_CP012154.1"/>
</dbReference>
<dbReference type="GO" id="GO:0003887">
    <property type="term" value="F:DNA-directed DNA polymerase activity"/>
    <property type="evidence" value="ECO:0007669"/>
    <property type="project" value="InterPro"/>
</dbReference>
<name>A0A0K0XT34_9GAMM</name>
<protein>
    <submittedName>
        <fullName evidence="1">Uncharacterized protein</fullName>
    </submittedName>
</protein>
<dbReference type="Pfam" id="PF04364">
    <property type="entry name" value="DNA_pol3_chi"/>
    <property type="match status" value="1"/>
</dbReference>